<reference evidence="2 3" key="1">
    <citation type="submission" date="2017-03" db="EMBL/GenBank/DDBJ databases">
        <title>Genome Survey of Euroglyphus maynei.</title>
        <authorList>
            <person name="Arlian L.G."/>
            <person name="Morgan M.S."/>
            <person name="Rider S.D."/>
        </authorList>
    </citation>
    <scope>NUCLEOTIDE SEQUENCE [LARGE SCALE GENOMIC DNA]</scope>
    <source>
        <strain evidence="2">Arlian Lab</strain>
        <tissue evidence="2">Whole body</tissue>
    </source>
</reference>
<dbReference type="OrthoDB" id="10444943at2759"/>
<dbReference type="Proteomes" id="UP000194236">
    <property type="component" value="Unassembled WGS sequence"/>
</dbReference>
<organism evidence="2 3">
    <name type="scientific">Euroglyphus maynei</name>
    <name type="common">Mayne's house dust mite</name>
    <dbReference type="NCBI Taxonomy" id="6958"/>
    <lineage>
        <taxon>Eukaryota</taxon>
        <taxon>Metazoa</taxon>
        <taxon>Ecdysozoa</taxon>
        <taxon>Arthropoda</taxon>
        <taxon>Chelicerata</taxon>
        <taxon>Arachnida</taxon>
        <taxon>Acari</taxon>
        <taxon>Acariformes</taxon>
        <taxon>Sarcoptiformes</taxon>
        <taxon>Astigmata</taxon>
        <taxon>Psoroptidia</taxon>
        <taxon>Analgoidea</taxon>
        <taxon>Pyroglyphidae</taxon>
        <taxon>Pyroglyphinae</taxon>
        <taxon>Euroglyphus</taxon>
    </lineage>
</organism>
<proteinExistence type="predicted"/>
<evidence type="ECO:0000256" key="1">
    <source>
        <dbReference type="SAM" id="Phobius"/>
    </source>
</evidence>
<name>A0A1Y3B6U9_EURMA</name>
<dbReference type="EMBL" id="MUJZ01036878">
    <property type="protein sequence ID" value="OTF76559.1"/>
    <property type="molecule type" value="Genomic_DNA"/>
</dbReference>
<keyword evidence="1" id="KW-0812">Transmembrane</keyword>
<keyword evidence="1" id="KW-0472">Membrane</keyword>
<keyword evidence="1" id="KW-1133">Transmembrane helix</keyword>
<protein>
    <submittedName>
        <fullName evidence="2">Uncharacterized protein</fullName>
    </submittedName>
</protein>
<comment type="caution">
    <text evidence="2">The sequence shown here is derived from an EMBL/GenBank/DDBJ whole genome shotgun (WGS) entry which is preliminary data.</text>
</comment>
<sequence>MELVLLLDLRSEDFIRFALVFIFIATFAFAIVGFMALAKLNQFSRRLIPQLERLIYQNAVVIRRDT</sequence>
<feature type="non-terminal residue" evidence="2">
    <location>
        <position position="66"/>
    </location>
</feature>
<evidence type="ECO:0000313" key="2">
    <source>
        <dbReference type="EMBL" id="OTF76559.1"/>
    </source>
</evidence>
<gene>
    <name evidence="2" type="ORF">BLA29_008686</name>
</gene>
<dbReference type="AlphaFoldDB" id="A0A1Y3B6U9"/>
<accession>A0A1Y3B6U9</accession>
<evidence type="ECO:0000313" key="3">
    <source>
        <dbReference type="Proteomes" id="UP000194236"/>
    </source>
</evidence>
<keyword evidence="3" id="KW-1185">Reference proteome</keyword>
<feature type="transmembrane region" description="Helical" evidence="1">
    <location>
        <begin position="14"/>
        <end position="38"/>
    </location>
</feature>